<evidence type="ECO:0000313" key="2">
    <source>
        <dbReference type="EMBL" id="KAJ0976304.1"/>
    </source>
</evidence>
<accession>A0A9D5CNH3</accession>
<gene>
    <name evidence="2" type="ORF">J5N97_018269</name>
</gene>
<proteinExistence type="predicted"/>
<evidence type="ECO:0000313" key="3">
    <source>
        <dbReference type="Proteomes" id="UP001085076"/>
    </source>
</evidence>
<feature type="region of interest" description="Disordered" evidence="1">
    <location>
        <begin position="1"/>
        <end position="37"/>
    </location>
</feature>
<name>A0A9D5CNH3_9LILI</name>
<organism evidence="2 3">
    <name type="scientific">Dioscorea zingiberensis</name>
    <dbReference type="NCBI Taxonomy" id="325984"/>
    <lineage>
        <taxon>Eukaryota</taxon>
        <taxon>Viridiplantae</taxon>
        <taxon>Streptophyta</taxon>
        <taxon>Embryophyta</taxon>
        <taxon>Tracheophyta</taxon>
        <taxon>Spermatophyta</taxon>
        <taxon>Magnoliopsida</taxon>
        <taxon>Liliopsida</taxon>
        <taxon>Dioscoreales</taxon>
        <taxon>Dioscoreaceae</taxon>
        <taxon>Dioscorea</taxon>
    </lineage>
</organism>
<comment type="caution">
    <text evidence="2">The sequence shown here is derived from an EMBL/GenBank/DDBJ whole genome shotgun (WGS) entry which is preliminary data.</text>
</comment>
<keyword evidence="3" id="KW-1185">Reference proteome</keyword>
<dbReference type="Proteomes" id="UP001085076">
    <property type="component" value="Miscellaneous, Linkage group lg04"/>
</dbReference>
<evidence type="ECO:0000256" key="1">
    <source>
        <dbReference type="SAM" id="MobiDB-lite"/>
    </source>
</evidence>
<sequence length="108" mass="12044">MAHPPAPRARARSRARPFARRKRPTPTPIRAHVPAQLPSVGPAGAHKCLRFIPPVSSLLIKRRTTDLLLSERDRKVPSEFPFSPLLLFVPNHLAPHLFDPISSSASFF</sequence>
<protein>
    <submittedName>
        <fullName evidence="2">Uncharacterized protein</fullName>
    </submittedName>
</protein>
<dbReference type="EMBL" id="JAGGNH010000004">
    <property type="protein sequence ID" value="KAJ0976304.1"/>
    <property type="molecule type" value="Genomic_DNA"/>
</dbReference>
<reference evidence="2" key="1">
    <citation type="submission" date="2021-03" db="EMBL/GenBank/DDBJ databases">
        <authorList>
            <person name="Li Z."/>
            <person name="Yang C."/>
        </authorList>
    </citation>
    <scope>NUCLEOTIDE SEQUENCE</scope>
    <source>
        <strain evidence="2">Dzin_1.0</strain>
        <tissue evidence="2">Leaf</tissue>
    </source>
</reference>
<dbReference type="AlphaFoldDB" id="A0A9D5CNH3"/>
<reference evidence="2" key="2">
    <citation type="journal article" date="2022" name="Hortic Res">
        <title>The genome of Dioscorea zingiberensis sheds light on the biosynthesis, origin and evolution of the medicinally important diosgenin saponins.</title>
        <authorList>
            <person name="Li Y."/>
            <person name="Tan C."/>
            <person name="Li Z."/>
            <person name="Guo J."/>
            <person name="Li S."/>
            <person name="Chen X."/>
            <person name="Wang C."/>
            <person name="Dai X."/>
            <person name="Yang H."/>
            <person name="Song W."/>
            <person name="Hou L."/>
            <person name="Xu J."/>
            <person name="Tong Z."/>
            <person name="Xu A."/>
            <person name="Yuan X."/>
            <person name="Wang W."/>
            <person name="Yang Q."/>
            <person name="Chen L."/>
            <person name="Sun Z."/>
            <person name="Wang K."/>
            <person name="Pan B."/>
            <person name="Chen J."/>
            <person name="Bao Y."/>
            <person name="Liu F."/>
            <person name="Qi X."/>
            <person name="Gang D.R."/>
            <person name="Wen J."/>
            <person name="Li J."/>
        </authorList>
    </citation>
    <scope>NUCLEOTIDE SEQUENCE</scope>
    <source>
        <strain evidence="2">Dzin_1.0</strain>
    </source>
</reference>
<feature type="compositionally biased region" description="Basic residues" evidence="1">
    <location>
        <begin position="9"/>
        <end position="24"/>
    </location>
</feature>